<reference evidence="2" key="1">
    <citation type="journal article" date="2019" name="Int. J. Syst. Evol. Microbiol.">
        <title>The Global Catalogue of Microorganisms (GCM) 10K type strain sequencing project: providing services to taxonomists for standard genome sequencing and annotation.</title>
        <authorList>
            <consortium name="The Broad Institute Genomics Platform"/>
            <consortium name="The Broad Institute Genome Sequencing Center for Infectious Disease"/>
            <person name="Wu L."/>
            <person name="Ma J."/>
        </authorList>
    </citation>
    <scope>NUCLEOTIDE SEQUENCE [LARGE SCALE GENOMIC DNA]</scope>
    <source>
        <strain evidence="2">JCM 17933</strain>
    </source>
</reference>
<organism evidence="1 2">
    <name type="scientific">Actinoallomurus oryzae</name>
    <dbReference type="NCBI Taxonomy" id="502180"/>
    <lineage>
        <taxon>Bacteria</taxon>
        <taxon>Bacillati</taxon>
        <taxon>Actinomycetota</taxon>
        <taxon>Actinomycetes</taxon>
        <taxon>Streptosporangiales</taxon>
        <taxon>Thermomonosporaceae</taxon>
        <taxon>Actinoallomurus</taxon>
    </lineage>
</organism>
<evidence type="ECO:0000313" key="1">
    <source>
        <dbReference type="EMBL" id="GAA4483620.1"/>
    </source>
</evidence>
<gene>
    <name evidence="1" type="ORF">GCM10023191_005450</name>
</gene>
<proteinExistence type="predicted"/>
<evidence type="ECO:0000313" key="2">
    <source>
        <dbReference type="Proteomes" id="UP001500503"/>
    </source>
</evidence>
<sequence>MWQAVAQPSVNVFSVVVAKPPTNQPIIRIVLGLTEPAFSGLYLNAYDQPQVKEPLISGHRE</sequence>
<dbReference type="Proteomes" id="UP001500503">
    <property type="component" value="Unassembled WGS sequence"/>
</dbReference>
<accession>A0ABP8PAX6</accession>
<protein>
    <submittedName>
        <fullName evidence="1">Uncharacterized protein</fullName>
    </submittedName>
</protein>
<name>A0ABP8PAX6_9ACTN</name>
<keyword evidence="2" id="KW-1185">Reference proteome</keyword>
<dbReference type="EMBL" id="BAABHF010000009">
    <property type="protein sequence ID" value="GAA4483620.1"/>
    <property type="molecule type" value="Genomic_DNA"/>
</dbReference>
<comment type="caution">
    <text evidence="1">The sequence shown here is derived from an EMBL/GenBank/DDBJ whole genome shotgun (WGS) entry which is preliminary data.</text>
</comment>